<feature type="region of interest" description="Disordered" evidence="1">
    <location>
        <begin position="182"/>
        <end position="204"/>
    </location>
</feature>
<gene>
    <name evidence="2" type="ORF">D2T29_04870</name>
</gene>
<comment type="caution">
    <text evidence="2">The sequence shown here is derived from an EMBL/GenBank/DDBJ whole genome shotgun (WGS) entry which is preliminary data.</text>
</comment>
<dbReference type="EMBL" id="SAUY01000003">
    <property type="protein sequence ID" value="RWR34232.1"/>
    <property type="molecule type" value="Genomic_DNA"/>
</dbReference>
<proteinExistence type="predicted"/>
<dbReference type="AlphaFoldDB" id="A0A443KN99"/>
<accession>A0A443KN99</accession>
<reference evidence="2 3" key="1">
    <citation type="submission" date="2019-01" db="EMBL/GenBank/DDBJ databases">
        <title>Sinorhodobacter populi sp. nov. isolated from the symptomatic bark tissue of Populus euramericana canker.</title>
        <authorList>
            <person name="Xu G."/>
        </authorList>
    </citation>
    <scope>NUCLEOTIDE SEQUENCE [LARGE SCALE GENOMIC DNA]</scope>
    <source>
        <strain evidence="2 3">07D10-4-3</strain>
    </source>
</reference>
<organism evidence="2 3">
    <name type="scientific">Paenirhodobacter populi</name>
    <dbReference type="NCBI Taxonomy" id="2306993"/>
    <lineage>
        <taxon>Bacteria</taxon>
        <taxon>Pseudomonadati</taxon>
        <taxon>Pseudomonadota</taxon>
        <taxon>Alphaproteobacteria</taxon>
        <taxon>Rhodobacterales</taxon>
        <taxon>Rhodobacter group</taxon>
        <taxon>Paenirhodobacter</taxon>
    </lineage>
</organism>
<protein>
    <submittedName>
        <fullName evidence="2">Uncharacterized protein</fullName>
    </submittedName>
</protein>
<evidence type="ECO:0000313" key="2">
    <source>
        <dbReference type="EMBL" id="RWR34232.1"/>
    </source>
</evidence>
<feature type="compositionally biased region" description="Basic and acidic residues" evidence="1">
    <location>
        <begin position="194"/>
        <end position="204"/>
    </location>
</feature>
<evidence type="ECO:0000313" key="3">
    <source>
        <dbReference type="Proteomes" id="UP000284451"/>
    </source>
</evidence>
<reference evidence="2 3" key="2">
    <citation type="submission" date="2019-01" db="EMBL/GenBank/DDBJ databases">
        <authorList>
            <person name="Li Y."/>
        </authorList>
    </citation>
    <scope>NUCLEOTIDE SEQUENCE [LARGE SCALE GENOMIC DNA]</scope>
    <source>
        <strain evidence="2 3">07D10-4-3</strain>
    </source>
</reference>
<dbReference type="RefSeq" id="WP_128231560.1">
    <property type="nucleotide sequence ID" value="NZ_SAUY01000003.1"/>
</dbReference>
<name>A0A443KN99_9RHOB</name>
<evidence type="ECO:0000256" key="1">
    <source>
        <dbReference type="SAM" id="MobiDB-lite"/>
    </source>
</evidence>
<dbReference type="Proteomes" id="UP000284451">
    <property type="component" value="Unassembled WGS sequence"/>
</dbReference>
<sequence>MIVYGILGYLHGKLGNSTKMPVRLVALSAKLMEGDGIPPVTKSVTLLGNSRMAQAGVQYPPNLGLGIGSRLVTQGAANSLPEDVRVQNRAVGGEGIGVANLISELGLSDNTCPAASPLHNDYKFGGEKITFVLLSGANDTSARKWPEITGPASTAAHVLDGYNGNNGLGHVGSIMATVPANSRTATMSEASGRGGDDRLDGCRR</sequence>